<name>A0ACB8QI56_9AGAM</name>
<sequence>MSTPSSPVIHAPTPVKPSSDPSSTYNFLSAPSTLDWVDSLSEQSNNTGTIGGMQDNTMQQGQSALSLPVQPMSQHFPQLPSTEFGGVVRHAQTASSQQYRPYYRPSQVNVFQTSGGNSMFPALNPPGYNPYHVFRCRPPGYRIPPRLSLDPTFGQLDTRTFNPSRFSSWSSNGVPAYENSGMIMNRASLATPNNSPSSIFDQAQNVPDHPLPASSPDGISVKSETDSFQPLTSGSDRVKTGDEQQPQVLRPVSTSSKSPVGLGPHKAIFGWPPPKEHFSEPAQTRDSAGGSEPTLGVTTTDANDVQAPSSPSRPSTATQSWVFPPLPILCAPKATGGVELTLSDATIQAGKASQARRNRRHVATHRARPLPMTYTPRFHPMHAPQIVDIECARDSDVAGAVVTYAAAASLKPHKYKPRRRTKDARILCPATGCMTTFSDIQGTERHVEQRAAYGSDEHSEYLISDECAQLWRSVKKRAFCVPCQWCTRIISREDSWECHVERCARNPKNKEKDKRKNLKRKRAVYVKEEPSDED</sequence>
<keyword evidence="2" id="KW-1185">Reference proteome</keyword>
<reference evidence="1" key="2">
    <citation type="journal article" date="2022" name="New Phytol.">
        <title>Evolutionary transition to the ectomycorrhizal habit in the genomes of a hyperdiverse lineage of mushroom-forming fungi.</title>
        <authorList>
            <person name="Looney B."/>
            <person name="Miyauchi S."/>
            <person name="Morin E."/>
            <person name="Drula E."/>
            <person name="Courty P.E."/>
            <person name="Kohler A."/>
            <person name="Kuo A."/>
            <person name="LaButti K."/>
            <person name="Pangilinan J."/>
            <person name="Lipzen A."/>
            <person name="Riley R."/>
            <person name="Andreopoulos W."/>
            <person name="He G."/>
            <person name="Johnson J."/>
            <person name="Nolan M."/>
            <person name="Tritt A."/>
            <person name="Barry K.W."/>
            <person name="Grigoriev I.V."/>
            <person name="Nagy L.G."/>
            <person name="Hibbett D."/>
            <person name="Henrissat B."/>
            <person name="Matheny P.B."/>
            <person name="Labbe J."/>
            <person name="Martin F.M."/>
        </authorList>
    </citation>
    <scope>NUCLEOTIDE SEQUENCE</scope>
    <source>
        <strain evidence="1">EC-137</strain>
    </source>
</reference>
<evidence type="ECO:0000313" key="1">
    <source>
        <dbReference type="EMBL" id="KAI0031528.1"/>
    </source>
</evidence>
<organism evidence="1 2">
    <name type="scientific">Vararia minispora EC-137</name>
    <dbReference type="NCBI Taxonomy" id="1314806"/>
    <lineage>
        <taxon>Eukaryota</taxon>
        <taxon>Fungi</taxon>
        <taxon>Dikarya</taxon>
        <taxon>Basidiomycota</taxon>
        <taxon>Agaricomycotina</taxon>
        <taxon>Agaricomycetes</taxon>
        <taxon>Russulales</taxon>
        <taxon>Lachnocladiaceae</taxon>
        <taxon>Vararia</taxon>
    </lineage>
</organism>
<dbReference type="EMBL" id="MU273577">
    <property type="protein sequence ID" value="KAI0031528.1"/>
    <property type="molecule type" value="Genomic_DNA"/>
</dbReference>
<accession>A0ACB8QI56</accession>
<protein>
    <submittedName>
        <fullName evidence="1">Uncharacterized protein</fullName>
    </submittedName>
</protein>
<proteinExistence type="predicted"/>
<evidence type="ECO:0000313" key="2">
    <source>
        <dbReference type="Proteomes" id="UP000814128"/>
    </source>
</evidence>
<reference evidence="1" key="1">
    <citation type="submission" date="2021-02" db="EMBL/GenBank/DDBJ databases">
        <authorList>
            <consortium name="DOE Joint Genome Institute"/>
            <person name="Ahrendt S."/>
            <person name="Looney B.P."/>
            <person name="Miyauchi S."/>
            <person name="Morin E."/>
            <person name="Drula E."/>
            <person name="Courty P.E."/>
            <person name="Chicoki N."/>
            <person name="Fauchery L."/>
            <person name="Kohler A."/>
            <person name="Kuo A."/>
            <person name="Labutti K."/>
            <person name="Pangilinan J."/>
            <person name="Lipzen A."/>
            <person name="Riley R."/>
            <person name="Andreopoulos W."/>
            <person name="He G."/>
            <person name="Johnson J."/>
            <person name="Barry K.W."/>
            <person name="Grigoriev I.V."/>
            <person name="Nagy L."/>
            <person name="Hibbett D."/>
            <person name="Henrissat B."/>
            <person name="Matheny P.B."/>
            <person name="Labbe J."/>
            <person name="Martin F."/>
        </authorList>
    </citation>
    <scope>NUCLEOTIDE SEQUENCE</scope>
    <source>
        <strain evidence="1">EC-137</strain>
    </source>
</reference>
<dbReference type="Proteomes" id="UP000814128">
    <property type="component" value="Unassembled WGS sequence"/>
</dbReference>
<comment type="caution">
    <text evidence="1">The sequence shown here is derived from an EMBL/GenBank/DDBJ whole genome shotgun (WGS) entry which is preliminary data.</text>
</comment>
<gene>
    <name evidence="1" type="ORF">K488DRAFT_71352</name>
</gene>